<keyword evidence="2" id="KW-1185">Reference proteome</keyword>
<sequence>MSSGGGCGIEDLMRAMKRKRGGGDSTAIKQGMKLAMSIGGIAERQRWRRSWRWVKSLRVVRGLGGGSGKGDGEGGGDGTYWRGFRPGKGGCAGDSSVAKRTAALEGLHRDFRLPLTLDLGLPLMVSQCPTEKAKKNNPAKPNYNSALSFW</sequence>
<dbReference type="EMBL" id="JAMYWD010000005">
    <property type="protein sequence ID" value="KAJ4972303.1"/>
    <property type="molecule type" value="Genomic_DNA"/>
</dbReference>
<name>A0A9Q0KKF0_9MAGN</name>
<gene>
    <name evidence="1" type="ORF">NE237_005402</name>
</gene>
<evidence type="ECO:0000313" key="1">
    <source>
        <dbReference type="EMBL" id="KAJ4972303.1"/>
    </source>
</evidence>
<protein>
    <submittedName>
        <fullName evidence="1">Uncharacterized protein</fullName>
    </submittedName>
</protein>
<dbReference type="Proteomes" id="UP001141806">
    <property type="component" value="Unassembled WGS sequence"/>
</dbReference>
<dbReference type="AlphaFoldDB" id="A0A9Q0KKF0"/>
<reference evidence="1" key="1">
    <citation type="journal article" date="2023" name="Plant J.">
        <title>The genome of the king protea, Protea cynaroides.</title>
        <authorList>
            <person name="Chang J."/>
            <person name="Duong T.A."/>
            <person name="Schoeman C."/>
            <person name="Ma X."/>
            <person name="Roodt D."/>
            <person name="Barker N."/>
            <person name="Li Z."/>
            <person name="Van de Peer Y."/>
            <person name="Mizrachi E."/>
        </authorList>
    </citation>
    <scope>NUCLEOTIDE SEQUENCE</scope>
    <source>
        <tissue evidence="1">Young leaves</tissue>
    </source>
</reference>
<comment type="caution">
    <text evidence="1">The sequence shown here is derived from an EMBL/GenBank/DDBJ whole genome shotgun (WGS) entry which is preliminary data.</text>
</comment>
<proteinExistence type="predicted"/>
<accession>A0A9Q0KKF0</accession>
<organism evidence="1 2">
    <name type="scientific">Protea cynaroides</name>
    <dbReference type="NCBI Taxonomy" id="273540"/>
    <lineage>
        <taxon>Eukaryota</taxon>
        <taxon>Viridiplantae</taxon>
        <taxon>Streptophyta</taxon>
        <taxon>Embryophyta</taxon>
        <taxon>Tracheophyta</taxon>
        <taxon>Spermatophyta</taxon>
        <taxon>Magnoliopsida</taxon>
        <taxon>Proteales</taxon>
        <taxon>Proteaceae</taxon>
        <taxon>Protea</taxon>
    </lineage>
</organism>
<evidence type="ECO:0000313" key="2">
    <source>
        <dbReference type="Proteomes" id="UP001141806"/>
    </source>
</evidence>